<feature type="transmembrane region" description="Helical" evidence="7">
    <location>
        <begin position="112"/>
        <end position="131"/>
    </location>
</feature>
<evidence type="ECO:0000256" key="2">
    <source>
        <dbReference type="ARBA" id="ARBA00006386"/>
    </source>
</evidence>
<feature type="transmembrane region" description="Helical" evidence="7">
    <location>
        <begin position="38"/>
        <end position="56"/>
    </location>
</feature>
<dbReference type="RefSeq" id="WP_066395125.1">
    <property type="nucleotide sequence ID" value="NZ_CP015378.1"/>
</dbReference>
<evidence type="ECO:0000256" key="7">
    <source>
        <dbReference type="SAM" id="Phobius"/>
    </source>
</evidence>
<sequence>MTRLKKYRLFLFLLFGLLLLAILDQKLAIQSVELTGKSLLDMLLLLPPVFILVGLLDQWIKKETLIKYMGRGSGVKGILITLFLATVAAGPLYIAFPIAVLLLKKGAGVRNIVFFLGAWSTVKFPVLIYEFTSFGAEFTLLHITFGLLFFYLTGMLFEKIYTQEKLLQHDNTMKT</sequence>
<gene>
    <name evidence="8" type="ORF">ABE65_011880</name>
</gene>
<name>A0A161IJ46_9BACL</name>
<keyword evidence="3" id="KW-1003">Cell membrane</keyword>
<evidence type="ECO:0000256" key="3">
    <source>
        <dbReference type="ARBA" id="ARBA00022475"/>
    </source>
</evidence>
<proteinExistence type="inferred from homology"/>
<evidence type="ECO:0000256" key="6">
    <source>
        <dbReference type="ARBA" id="ARBA00023136"/>
    </source>
</evidence>
<organism evidence="8 9">
    <name type="scientific">Fictibacillus phosphorivorans</name>
    <dbReference type="NCBI Taxonomy" id="1221500"/>
    <lineage>
        <taxon>Bacteria</taxon>
        <taxon>Bacillati</taxon>
        <taxon>Bacillota</taxon>
        <taxon>Bacilli</taxon>
        <taxon>Bacillales</taxon>
        <taxon>Fictibacillaceae</taxon>
        <taxon>Fictibacillus</taxon>
    </lineage>
</organism>
<keyword evidence="4 7" id="KW-0812">Transmembrane</keyword>
<evidence type="ECO:0008006" key="10">
    <source>
        <dbReference type="Google" id="ProtNLM"/>
    </source>
</evidence>
<dbReference type="STRING" id="1221500.ABE65_011880"/>
<evidence type="ECO:0000256" key="1">
    <source>
        <dbReference type="ARBA" id="ARBA00004651"/>
    </source>
</evidence>
<dbReference type="InterPro" id="IPR005524">
    <property type="entry name" value="DUF318"/>
</dbReference>
<evidence type="ECO:0000256" key="5">
    <source>
        <dbReference type="ARBA" id="ARBA00022989"/>
    </source>
</evidence>
<dbReference type="EMBL" id="CP015378">
    <property type="protein sequence ID" value="ANC77459.1"/>
    <property type="molecule type" value="Genomic_DNA"/>
</dbReference>
<reference evidence="8 9" key="1">
    <citation type="submission" date="2016-04" db="EMBL/GenBank/DDBJ databases">
        <title>Complete genome sequence of Fictibacillus phosphorivorans G25-29, a strain toxic to nematodes.</title>
        <authorList>
            <person name="Zheng Z."/>
        </authorList>
    </citation>
    <scope>NUCLEOTIDE SEQUENCE [LARGE SCALE GENOMIC DNA]</scope>
    <source>
        <strain evidence="8 9">G25-29</strain>
    </source>
</reference>
<feature type="transmembrane region" description="Helical" evidence="7">
    <location>
        <begin position="77"/>
        <end position="100"/>
    </location>
</feature>
<dbReference type="GO" id="GO:0005886">
    <property type="term" value="C:plasma membrane"/>
    <property type="evidence" value="ECO:0007669"/>
    <property type="project" value="UniProtKB-SubCell"/>
</dbReference>
<comment type="subcellular location">
    <subcellularLocation>
        <location evidence="1">Cell membrane</location>
        <topology evidence="1">Multi-pass membrane protein</topology>
    </subcellularLocation>
</comment>
<protein>
    <recommendedName>
        <fullName evidence="10">Permease</fullName>
    </recommendedName>
</protein>
<comment type="similarity">
    <text evidence="2">Belongs to the UPF0718 family.</text>
</comment>
<dbReference type="Pfam" id="PF03773">
    <property type="entry name" value="ArsP_1"/>
    <property type="match status" value="1"/>
</dbReference>
<dbReference type="KEGG" id="fpn:ABE65_011880"/>
<keyword evidence="6 7" id="KW-0472">Membrane</keyword>
<keyword evidence="5 7" id="KW-1133">Transmembrane helix</keyword>
<evidence type="ECO:0000313" key="9">
    <source>
        <dbReference type="Proteomes" id="UP000076623"/>
    </source>
</evidence>
<feature type="transmembrane region" description="Helical" evidence="7">
    <location>
        <begin position="138"/>
        <end position="157"/>
    </location>
</feature>
<accession>A0A161IJ46</accession>
<evidence type="ECO:0000256" key="4">
    <source>
        <dbReference type="ARBA" id="ARBA00022692"/>
    </source>
</evidence>
<dbReference type="Proteomes" id="UP000076623">
    <property type="component" value="Chromosome"/>
</dbReference>
<dbReference type="AlphaFoldDB" id="A0A161IJ46"/>
<keyword evidence="9" id="KW-1185">Reference proteome</keyword>
<evidence type="ECO:0000313" key="8">
    <source>
        <dbReference type="EMBL" id="ANC77459.1"/>
    </source>
</evidence>